<keyword evidence="6" id="KW-1185">Reference proteome</keyword>
<dbReference type="SMR" id="A0A1I7SSL4"/>
<dbReference type="GO" id="GO:0016538">
    <property type="term" value="F:cyclin-dependent protein serine/threonine kinase regulator activity"/>
    <property type="evidence" value="ECO:0007669"/>
    <property type="project" value="InterPro"/>
</dbReference>
<evidence type="ECO:0000313" key="4">
    <source>
        <dbReference type="EMBL" id="CAD5215521.1"/>
    </source>
</evidence>
<dbReference type="OrthoDB" id="25002at2759"/>
<feature type="domain" description="Cyclin-like" evidence="3">
    <location>
        <begin position="37"/>
        <end position="128"/>
    </location>
</feature>
<evidence type="ECO:0000256" key="1">
    <source>
        <dbReference type="ARBA" id="ARBA00023127"/>
    </source>
</evidence>
<sequence length="249" mass="28959">MAGPTWLFNLDQLQSTPSRQAGMSEAEENRQRRHAVKIIMDLGQEMNIKVCPTIATAAVFFHRFYMFSSMSEYRAEKIALACLFLAGKVEETPKKCKDLLQVAAEKFPDYYGDDIPGDIFAAETVLLHTLRFDIEVFHPYSKIIEYVSIFELEKQDKSFLSTTAWTFINDSFCTSLCLMWEPELIAIAAIEMAVMMGRHQRNLQVHYKEQDKYHLWWEHFVGNLSQETVDLICHQLLDYYWLVENEDGS</sequence>
<keyword evidence="1 2" id="KW-0195">Cyclin</keyword>
<dbReference type="SUPFAM" id="SSF47954">
    <property type="entry name" value="Cyclin-like"/>
    <property type="match status" value="2"/>
</dbReference>
<dbReference type="PANTHER" id="PTHR10026">
    <property type="entry name" value="CYCLIN"/>
    <property type="match status" value="1"/>
</dbReference>
<dbReference type="InterPro" id="IPR036915">
    <property type="entry name" value="Cyclin-like_sf"/>
</dbReference>
<dbReference type="InterPro" id="IPR043198">
    <property type="entry name" value="Cyclin/Ssn8"/>
</dbReference>
<name>A0A1I7SSL4_BURXY</name>
<accession>A0A1I7SSL4</accession>
<reference evidence="4" key="2">
    <citation type="submission" date="2020-09" db="EMBL/GenBank/DDBJ databases">
        <authorList>
            <person name="Kikuchi T."/>
        </authorList>
    </citation>
    <scope>NUCLEOTIDE SEQUENCE</scope>
    <source>
        <strain evidence="4">Ka4C1</strain>
    </source>
</reference>
<evidence type="ECO:0000313" key="6">
    <source>
        <dbReference type="Proteomes" id="UP000659654"/>
    </source>
</evidence>
<dbReference type="AlphaFoldDB" id="A0A1I7SSL4"/>
<dbReference type="SMART" id="SM00385">
    <property type="entry name" value="CYCLIN"/>
    <property type="match status" value="1"/>
</dbReference>
<dbReference type="InterPro" id="IPR013763">
    <property type="entry name" value="Cyclin-like_dom"/>
</dbReference>
<dbReference type="Gene3D" id="1.10.472.10">
    <property type="entry name" value="Cyclin-like"/>
    <property type="match status" value="2"/>
</dbReference>
<evidence type="ECO:0000256" key="2">
    <source>
        <dbReference type="RuleBase" id="RU000383"/>
    </source>
</evidence>
<dbReference type="EMBL" id="CAJFDI010000002">
    <property type="protein sequence ID" value="CAD5215521.1"/>
    <property type="molecule type" value="Genomic_DNA"/>
</dbReference>
<dbReference type="Proteomes" id="UP000659654">
    <property type="component" value="Unassembled WGS sequence"/>
</dbReference>
<gene>
    <name evidence="4" type="ORF">BXYJ_LOCUS4071</name>
</gene>
<dbReference type="Pfam" id="PF00134">
    <property type="entry name" value="Cyclin_N"/>
    <property type="match status" value="1"/>
</dbReference>
<evidence type="ECO:0000313" key="7">
    <source>
        <dbReference type="WBParaSite" id="BXY_1603100.1"/>
    </source>
</evidence>
<dbReference type="EMBL" id="CAJFCV020000002">
    <property type="protein sequence ID" value="CAG9097432.1"/>
    <property type="molecule type" value="Genomic_DNA"/>
</dbReference>
<dbReference type="Proteomes" id="UP000582659">
    <property type="component" value="Unassembled WGS sequence"/>
</dbReference>
<comment type="similarity">
    <text evidence="2">Belongs to the cyclin family.</text>
</comment>
<dbReference type="InterPro" id="IPR006671">
    <property type="entry name" value="Cyclin_N"/>
</dbReference>
<proteinExistence type="inferred from homology"/>
<dbReference type="GO" id="GO:0006357">
    <property type="term" value="P:regulation of transcription by RNA polymerase II"/>
    <property type="evidence" value="ECO:0007669"/>
    <property type="project" value="InterPro"/>
</dbReference>
<dbReference type="WBParaSite" id="BXY_1603100.1">
    <property type="protein sequence ID" value="BXY_1603100.1"/>
    <property type="gene ID" value="BXY_1603100"/>
</dbReference>
<dbReference type="eggNOG" id="KOG0834">
    <property type="taxonomic scope" value="Eukaryota"/>
</dbReference>
<evidence type="ECO:0000313" key="5">
    <source>
        <dbReference type="Proteomes" id="UP000095284"/>
    </source>
</evidence>
<protein>
    <submittedName>
        <fullName evidence="4">(pine wood nematode) hypothetical protein</fullName>
    </submittedName>
    <submittedName>
        <fullName evidence="7">CYCLIN domain-containing protein</fullName>
    </submittedName>
</protein>
<evidence type="ECO:0000259" key="3">
    <source>
        <dbReference type="SMART" id="SM00385"/>
    </source>
</evidence>
<dbReference type="Proteomes" id="UP000095284">
    <property type="component" value="Unplaced"/>
</dbReference>
<reference evidence="7" key="1">
    <citation type="submission" date="2016-11" db="UniProtKB">
        <authorList>
            <consortium name="WormBaseParasite"/>
        </authorList>
    </citation>
    <scope>IDENTIFICATION</scope>
</reference>
<organism evidence="5 7">
    <name type="scientific">Bursaphelenchus xylophilus</name>
    <name type="common">Pinewood nematode worm</name>
    <name type="synonym">Aphelenchoides xylophilus</name>
    <dbReference type="NCBI Taxonomy" id="6326"/>
    <lineage>
        <taxon>Eukaryota</taxon>
        <taxon>Metazoa</taxon>
        <taxon>Ecdysozoa</taxon>
        <taxon>Nematoda</taxon>
        <taxon>Chromadorea</taxon>
        <taxon>Rhabditida</taxon>
        <taxon>Tylenchina</taxon>
        <taxon>Tylenchomorpha</taxon>
        <taxon>Aphelenchoidea</taxon>
        <taxon>Aphelenchoididae</taxon>
        <taxon>Bursaphelenchus</taxon>
    </lineage>
</organism>